<proteinExistence type="predicted"/>
<keyword evidence="2" id="KW-1185">Reference proteome</keyword>
<dbReference type="AlphaFoldDB" id="A0A2H2Z5V7"/>
<reference evidence="1 2" key="1">
    <citation type="journal article" date="2015" name="Genome Announc.">
        <title>Genome sequence and annotation of Trichoderma parareesei, the ancestor of the cellulase producer Trichoderma reesei.</title>
        <authorList>
            <person name="Yang D."/>
            <person name="Pomraning K."/>
            <person name="Kopchinskiy A."/>
            <person name="Karimi Aghcheh R."/>
            <person name="Atanasova L."/>
            <person name="Chenthamara K."/>
            <person name="Baker S.E."/>
            <person name="Zhang R."/>
            <person name="Shen Q."/>
            <person name="Freitag M."/>
            <person name="Kubicek C.P."/>
            <person name="Druzhinina I.S."/>
        </authorList>
    </citation>
    <scope>NUCLEOTIDE SEQUENCE [LARGE SCALE GENOMIC DNA]</scope>
    <source>
        <strain evidence="1 2">CBS 125925</strain>
    </source>
</reference>
<name>A0A2H2Z5V7_TRIPA</name>
<gene>
    <name evidence="1" type="ORF">A9Z42_0011010</name>
</gene>
<sequence length="89" mass="9818">MLQIIVGAYEASGIEATLKVEDEQRHGMGRRDENRYHLVYQRKAAAREGDCGRLGGAKLSGSELVEFNQVPPLAGDFSRASDARKLSRI</sequence>
<evidence type="ECO:0000313" key="1">
    <source>
        <dbReference type="EMBL" id="OTA00802.1"/>
    </source>
</evidence>
<evidence type="ECO:0000313" key="2">
    <source>
        <dbReference type="Proteomes" id="UP000219286"/>
    </source>
</evidence>
<protein>
    <submittedName>
        <fullName evidence="1">Uncharacterized protein</fullName>
    </submittedName>
</protein>
<dbReference type="Proteomes" id="UP000219286">
    <property type="component" value="Unassembled WGS sequence"/>
</dbReference>
<organism evidence="1 2">
    <name type="scientific">Trichoderma parareesei</name>
    <name type="common">Filamentous fungus</name>
    <dbReference type="NCBI Taxonomy" id="858221"/>
    <lineage>
        <taxon>Eukaryota</taxon>
        <taxon>Fungi</taxon>
        <taxon>Dikarya</taxon>
        <taxon>Ascomycota</taxon>
        <taxon>Pezizomycotina</taxon>
        <taxon>Sordariomycetes</taxon>
        <taxon>Hypocreomycetidae</taxon>
        <taxon>Hypocreales</taxon>
        <taxon>Hypocreaceae</taxon>
        <taxon>Trichoderma</taxon>
    </lineage>
</organism>
<dbReference type="EMBL" id="LFMI01000151">
    <property type="protein sequence ID" value="OTA00802.1"/>
    <property type="molecule type" value="Genomic_DNA"/>
</dbReference>
<comment type="caution">
    <text evidence="1">The sequence shown here is derived from an EMBL/GenBank/DDBJ whole genome shotgun (WGS) entry which is preliminary data.</text>
</comment>
<accession>A0A2H2Z5V7</accession>